<reference evidence="1 2" key="1">
    <citation type="submission" date="2024-03" db="EMBL/GenBank/DDBJ databases">
        <title>The Acrasis kona genome and developmental transcriptomes reveal deep origins of eukaryotic multicellular pathways.</title>
        <authorList>
            <person name="Sheikh S."/>
            <person name="Fu C.-J."/>
            <person name="Brown M.W."/>
            <person name="Baldauf S.L."/>
        </authorList>
    </citation>
    <scope>NUCLEOTIDE SEQUENCE [LARGE SCALE GENOMIC DNA]</scope>
    <source>
        <strain evidence="1 2">ATCC MYA-3509</strain>
    </source>
</reference>
<gene>
    <name evidence="1" type="ORF">AKO1_012629</name>
</gene>
<sequence length="265" mass="30132">MQRKEAKAYVRHIEYQIVKTIKTSKGDKVTERNFAVNLYKKLGTNSDEIILQEGDEGDGLKINIQDYHSENLSAMTLKNFVGSVTNTDVAFKYITKSNDKKASTLVFLSHGYEISNNSLMSDSGNHNHAYVVDFNEKLDNSPFEHRTEGTITYEQYIKSLKEGNFFNSKLKNTFLFPHDDNWVQRHTEQITEAVNNLDIDVYILNEITGEVPTSLMSVLESLDIQQYAKILVFTCRSEVGKGKGDFGLGNPLAKSKFAELEKTYE</sequence>
<organism evidence="1 2">
    <name type="scientific">Acrasis kona</name>
    <dbReference type="NCBI Taxonomy" id="1008807"/>
    <lineage>
        <taxon>Eukaryota</taxon>
        <taxon>Discoba</taxon>
        <taxon>Heterolobosea</taxon>
        <taxon>Tetramitia</taxon>
        <taxon>Eutetramitia</taxon>
        <taxon>Acrasidae</taxon>
        <taxon>Acrasis</taxon>
    </lineage>
</organism>
<keyword evidence="2" id="KW-1185">Reference proteome</keyword>
<accession>A0AAW2YVR2</accession>
<evidence type="ECO:0000313" key="2">
    <source>
        <dbReference type="Proteomes" id="UP001431209"/>
    </source>
</evidence>
<evidence type="ECO:0000313" key="1">
    <source>
        <dbReference type="EMBL" id="KAL0481144.1"/>
    </source>
</evidence>
<keyword evidence="1" id="KW-0808">Transferase</keyword>
<keyword evidence="1" id="KW-0418">Kinase</keyword>
<proteinExistence type="predicted"/>
<dbReference type="EMBL" id="JAOPGA020000734">
    <property type="protein sequence ID" value="KAL0481144.1"/>
    <property type="molecule type" value="Genomic_DNA"/>
</dbReference>
<dbReference type="AlphaFoldDB" id="A0AAW2YVR2"/>
<comment type="caution">
    <text evidence="1">The sequence shown here is derived from an EMBL/GenBank/DDBJ whole genome shotgun (WGS) entry which is preliminary data.</text>
</comment>
<protein>
    <submittedName>
        <fullName evidence="1">Butyrate kinase</fullName>
    </submittedName>
</protein>
<dbReference type="Proteomes" id="UP001431209">
    <property type="component" value="Unassembled WGS sequence"/>
</dbReference>
<name>A0AAW2YVR2_9EUKA</name>
<dbReference type="GO" id="GO:0016301">
    <property type="term" value="F:kinase activity"/>
    <property type="evidence" value="ECO:0007669"/>
    <property type="project" value="UniProtKB-KW"/>
</dbReference>